<proteinExistence type="predicted"/>
<feature type="domain" description="DUF202" evidence="8">
    <location>
        <begin position="95"/>
        <end position="182"/>
    </location>
</feature>
<keyword evidence="5 7" id="KW-0472">Membrane</keyword>
<comment type="caution">
    <text evidence="9">The sequence shown here is derived from an EMBL/GenBank/DDBJ whole genome shotgun (WGS) entry which is preliminary data.</text>
</comment>
<evidence type="ECO:0000259" key="8">
    <source>
        <dbReference type="Pfam" id="PF02656"/>
    </source>
</evidence>
<evidence type="ECO:0000256" key="7">
    <source>
        <dbReference type="SAM" id="Phobius"/>
    </source>
</evidence>
<organism evidence="9 10">
    <name type="scientific">Candida maltosa (strain Xu316)</name>
    <name type="common">Yeast</name>
    <dbReference type="NCBI Taxonomy" id="1245528"/>
    <lineage>
        <taxon>Eukaryota</taxon>
        <taxon>Fungi</taxon>
        <taxon>Dikarya</taxon>
        <taxon>Ascomycota</taxon>
        <taxon>Saccharomycotina</taxon>
        <taxon>Pichiomycetes</taxon>
        <taxon>Debaryomycetaceae</taxon>
        <taxon>Candida/Lodderomyces clade</taxon>
        <taxon>Candida</taxon>
    </lineage>
</organism>
<dbReference type="AlphaFoldDB" id="M3IQE7"/>
<sequence length="219" mass="24481">MAPKQTTSDSPRSSIYGSIQSDQQPQIYSPNLRSPRFQQNQQQPLQSPAISALSSDNNNNNDDEEDDDDKPLATSHIDFLNYKSITLENKGSVARDHMANERTFLAWLRTSLAFITLGIGITQLFRLETPNSKIHTSGSIVPLSNETSDVILKAGKPLGSIFIVLGIITLIFGMNRYFQVQHFLTKDYYPATRLSIFLLIIIVLTIVITTFALVLKTSF</sequence>
<dbReference type="Proteomes" id="UP000011777">
    <property type="component" value="Unassembled WGS sequence"/>
</dbReference>
<evidence type="ECO:0000256" key="3">
    <source>
        <dbReference type="ARBA" id="ARBA00022692"/>
    </source>
</evidence>
<evidence type="ECO:0000313" key="10">
    <source>
        <dbReference type="Proteomes" id="UP000011777"/>
    </source>
</evidence>
<evidence type="ECO:0000256" key="2">
    <source>
        <dbReference type="ARBA" id="ARBA00022475"/>
    </source>
</evidence>
<dbReference type="Pfam" id="PF02656">
    <property type="entry name" value="DUF202"/>
    <property type="match status" value="1"/>
</dbReference>
<dbReference type="GO" id="GO:0005886">
    <property type="term" value="C:plasma membrane"/>
    <property type="evidence" value="ECO:0007669"/>
    <property type="project" value="UniProtKB-SubCell"/>
</dbReference>
<dbReference type="InterPro" id="IPR003807">
    <property type="entry name" value="DUF202"/>
</dbReference>
<dbReference type="eggNOG" id="ENOG502S455">
    <property type="taxonomic scope" value="Eukaryota"/>
</dbReference>
<dbReference type="PANTHER" id="PTHR34187:SF2">
    <property type="entry name" value="DUF202 DOMAIN-CONTAINING PROTEIN"/>
    <property type="match status" value="1"/>
</dbReference>
<keyword evidence="10" id="KW-1185">Reference proteome</keyword>
<evidence type="ECO:0000256" key="4">
    <source>
        <dbReference type="ARBA" id="ARBA00022989"/>
    </source>
</evidence>
<name>M3IQE7_CANMX</name>
<dbReference type="HOGENOM" id="CLU_053359_3_0_1"/>
<keyword evidence="3 7" id="KW-0812">Transmembrane</keyword>
<dbReference type="EMBL" id="AOGT01001008">
    <property type="protein sequence ID" value="EMG48691.1"/>
    <property type="molecule type" value="Genomic_DNA"/>
</dbReference>
<evidence type="ECO:0000256" key="6">
    <source>
        <dbReference type="SAM" id="MobiDB-lite"/>
    </source>
</evidence>
<gene>
    <name evidence="9" type="ORF">G210_0700</name>
</gene>
<keyword evidence="4 7" id="KW-1133">Transmembrane helix</keyword>
<feature type="transmembrane region" description="Helical" evidence="7">
    <location>
        <begin position="158"/>
        <end position="175"/>
    </location>
</feature>
<feature type="transmembrane region" description="Helical" evidence="7">
    <location>
        <begin position="104"/>
        <end position="125"/>
    </location>
</feature>
<protein>
    <recommendedName>
        <fullName evidence="8">DUF202 domain-containing protein</fullName>
    </recommendedName>
</protein>
<evidence type="ECO:0000256" key="1">
    <source>
        <dbReference type="ARBA" id="ARBA00004651"/>
    </source>
</evidence>
<reference evidence="9 10" key="1">
    <citation type="submission" date="2013-02" db="EMBL/GenBank/DDBJ databases">
        <title>Genome sequence of Candida maltosa Xu316, a potential industrial strain for xylitol and ethanol production.</title>
        <authorList>
            <person name="Yu J."/>
            <person name="Wang Q."/>
            <person name="Geng X."/>
            <person name="Bao W."/>
            <person name="He P."/>
            <person name="Cai J."/>
        </authorList>
    </citation>
    <scope>NUCLEOTIDE SEQUENCE [LARGE SCALE GENOMIC DNA]</scope>
    <source>
        <strain evidence="10">Xu316</strain>
    </source>
</reference>
<feature type="region of interest" description="Disordered" evidence="6">
    <location>
        <begin position="1"/>
        <end position="72"/>
    </location>
</feature>
<evidence type="ECO:0000313" key="9">
    <source>
        <dbReference type="EMBL" id="EMG48691.1"/>
    </source>
</evidence>
<evidence type="ECO:0000256" key="5">
    <source>
        <dbReference type="ARBA" id="ARBA00023136"/>
    </source>
</evidence>
<comment type="subcellular location">
    <subcellularLocation>
        <location evidence="1">Cell membrane</location>
        <topology evidence="1">Multi-pass membrane protein</topology>
    </subcellularLocation>
</comment>
<dbReference type="OMA" id="PNSKIHT"/>
<feature type="transmembrane region" description="Helical" evidence="7">
    <location>
        <begin position="196"/>
        <end position="215"/>
    </location>
</feature>
<dbReference type="PANTHER" id="PTHR34187">
    <property type="entry name" value="FGR18P"/>
    <property type="match status" value="1"/>
</dbReference>
<dbReference type="InterPro" id="IPR052053">
    <property type="entry name" value="IM_YidH-like"/>
</dbReference>
<dbReference type="OrthoDB" id="199599at2759"/>
<accession>M3IQE7</accession>
<keyword evidence="2" id="KW-1003">Cell membrane</keyword>
<feature type="compositionally biased region" description="Polar residues" evidence="6">
    <location>
        <begin position="1"/>
        <end position="32"/>
    </location>
</feature>